<dbReference type="AlphaFoldDB" id="A0A235B133"/>
<dbReference type="InterPro" id="IPR036875">
    <property type="entry name" value="Znf_CCHC_sf"/>
</dbReference>
<evidence type="ECO:0000313" key="2">
    <source>
        <dbReference type="EMBL" id="OYD06006.1"/>
    </source>
</evidence>
<gene>
    <name evidence="2" type="ORF">CHM34_18635</name>
</gene>
<dbReference type="GO" id="GO:0003676">
    <property type="term" value="F:nucleic acid binding"/>
    <property type="evidence" value="ECO:0007669"/>
    <property type="project" value="InterPro"/>
</dbReference>
<accession>A0A235B133</accession>
<proteinExistence type="predicted"/>
<evidence type="ECO:0000313" key="3">
    <source>
        <dbReference type="Proteomes" id="UP000215459"/>
    </source>
</evidence>
<organism evidence="2 3">
    <name type="scientific">Paludifilum halophilum</name>
    <dbReference type="NCBI Taxonomy" id="1642702"/>
    <lineage>
        <taxon>Bacteria</taxon>
        <taxon>Bacillati</taxon>
        <taxon>Bacillota</taxon>
        <taxon>Bacilli</taxon>
        <taxon>Bacillales</taxon>
        <taxon>Thermoactinomycetaceae</taxon>
        <taxon>Paludifilum</taxon>
    </lineage>
</organism>
<sequence>MKYVSSDSDTDEEDVEQLEALLAKRFHRGKGKFKGKLPIICFNCNEVGHIATRCI</sequence>
<dbReference type="PROSITE" id="PS50158">
    <property type="entry name" value="ZF_CCHC"/>
    <property type="match status" value="1"/>
</dbReference>
<name>A0A235B133_9BACL</name>
<dbReference type="SUPFAM" id="SSF57756">
    <property type="entry name" value="Retrovirus zinc finger-like domains"/>
    <property type="match status" value="1"/>
</dbReference>
<evidence type="ECO:0000259" key="1">
    <source>
        <dbReference type="PROSITE" id="PS50158"/>
    </source>
</evidence>
<reference evidence="2 3" key="1">
    <citation type="submission" date="2017-07" db="EMBL/GenBank/DDBJ databases">
        <title>The genome sequence of Paludifilum halophilum highlights mechanisms for microbial adaptation to high salt environemnts.</title>
        <authorList>
            <person name="Belbahri L."/>
        </authorList>
    </citation>
    <scope>NUCLEOTIDE SEQUENCE [LARGE SCALE GENOMIC DNA]</scope>
    <source>
        <strain evidence="2 3">DSM 102817</strain>
    </source>
</reference>
<dbReference type="GO" id="GO:0008270">
    <property type="term" value="F:zinc ion binding"/>
    <property type="evidence" value="ECO:0007669"/>
    <property type="project" value="InterPro"/>
</dbReference>
<comment type="caution">
    <text evidence="2">The sequence shown here is derived from an EMBL/GenBank/DDBJ whole genome shotgun (WGS) entry which is preliminary data.</text>
</comment>
<keyword evidence="3" id="KW-1185">Reference proteome</keyword>
<feature type="domain" description="CCHC-type" evidence="1">
    <location>
        <begin position="41"/>
        <end position="54"/>
    </location>
</feature>
<dbReference type="Pfam" id="PF00098">
    <property type="entry name" value="zf-CCHC"/>
    <property type="match status" value="1"/>
</dbReference>
<dbReference type="InterPro" id="IPR001878">
    <property type="entry name" value="Znf_CCHC"/>
</dbReference>
<protein>
    <recommendedName>
        <fullName evidence="1">CCHC-type domain-containing protein</fullName>
    </recommendedName>
</protein>
<dbReference type="EMBL" id="NOWF01000137">
    <property type="protein sequence ID" value="OYD06006.1"/>
    <property type="molecule type" value="Genomic_DNA"/>
</dbReference>
<dbReference type="Proteomes" id="UP000215459">
    <property type="component" value="Unassembled WGS sequence"/>
</dbReference>